<evidence type="ECO:0000256" key="2">
    <source>
        <dbReference type="ARBA" id="ARBA00022679"/>
    </source>
</evidence>
<keyword evidence="5" id="KW-1185">Reference proteome</keyword>
<reference evidence="6" key="2">
    <citation type="submission" date="2025-08" db="UniProtKB">
        <authorList>
            <consortium name="RefSeq"/>
        </authorList>
    </citation>
    <scope>IDENTIFICATION</scope>
    <source>
        <tissue evidence="6">Leaf</tissue>
    </source>
</reference>
<protein>
    <submittedName>
        <fullName evidence="6">3,7-dimethylxanthine N-methyltransferase TCS1 isoform X1</fullName>
    </submittedName>
</protein>
<dbReference type="SUPFAM" id="SSF53335">
    <property type="entry name" value="S-adenosyl-L-methionine-dependent methyltransferases"/>
    <property type="match status" value="1"/>
</dbReference>
<dbReference type="GO" id="GO:0032259">
    <property type="term" value="P:methylation"/>
    <property type="evidence" value="ECO:0000318"/>
    <property type="project" value="GO_Central"/>
</dbReference>
<proteinExistence type="predicted"/>
<dbReference type="AlphaFoldDB" id="A0A9R0J919"/>
<dbReference type="Pfam" id="PF03492">
    <property type="entry name" value="Methyltransf_7"/>
    <property type="match status" value="1"/>
</dbReference>
<keyword evidence="1" id="KW-0489">Methyltransferase</keyword>
<dbReference type="GO" id="GO:0008757">
    <property type="term" value="F:S-adenosylmethionine-dependent methyltransferase activity"/>
    <property type="evidence" value="ECO:0000318"/>
    <property type="project" value="GO_Central"/>
</dbReference>
<reference evidence="5" key="1">
    <citation type="journal article" date="2021" name="Nat. Commun.">
        <title>Genomic analyses provide insights into spinach domestication and the genetic basis of agronomic traits.</title>
        <authorList>
            <person name="Cai X."/>
            <person name="Sun X."/>
            <person name="Xu C."/>
            <person name="Sun H."/>
            <person name="Wang X."/>
            <person name="Ge C."/>
            <person name="Zhang Z."/>
            <person name="Wang Q."/>
            <person name="Fei Z."/>
            <person name="Jiao C."/>
            <person name="Wang Q."/>
        </authorList>
    </citation>
    <scope>NUCLEOTIDE SEQUENCE [LARGE SCALE GENOMIC DNA]</scope>
    <source>
        <strain evidence="5">cv. Varoflay</strain>
    </source>
</reference>
<keyword evidence="4" id="KW-0460">Magnesium</keyword>
<dbReference type="Proteomes" id="UP000813463">
    <property type="component" value="Chromosome 2"/>
</dbReference>
<name>A0A9R0J919_SPIOL</name>
<keyword evidence="3" id="KW-0479">Metal-binding</keyword>
<sequence>MEMKNYFHMNDGNGELSYSQNSSVQARVWLMNQSLLENAIQSLITSKDSGLNIADLGCGVGNVPLGLVSFLVEIMQKKSKELLKLDNNDDQVPQLQIYMNDLPSNDFNSLFKEMMNLDVLKKKDDDGVPLCFLMGAPGSYYDRLFPNKSLHLVHANYSLHWLSKVPPRIYDDQRMSINKGNIYISETSPAKVGRIYRDQFEQDFTLFLKSRSKEVIANGCMLLTLRGRPSSTNPLTWTTFEFKIFTKTLASLVSEGLIKEEKLDTFDFPCYCATKEQLESIAKKEGSFEVETSKTMVVDVAPEIEDKWERAQVITKIIRAFSESLVSSHFGEDISTLLYDKLVHFANQHLVDDQLAQNHAVTVLLRKK</sequence>
<keyword evidence="2" id="KW-0808">Transferase</keyword>
<dbReference type="Gene3D" id="3.40.50.150">
    <property type="entry name" value="Vaccinia Virus protein VP39"/>
    <property type="match status" value="1"/>
</dbReference>
<organism evidence="5 6">
    <name type="scientific">Spinacia oleracea</name>
    <name type="common">Spinach</name>
    <dbReference type="NCBI Taxonomy" id="3562"/>
    <lineage>
        <taxon>Eukaryota</taxon>
        <taxon>Viridiplantae</taxon>
        <taxon>Streptophyta</taxon>
        <taxon>Embryophyta</taxon>
        <taxon>Tracheophyta</taxon>
        <taxon>Spermatophyta</taxon>
        <taxon>Magnoliopsida</taxon>
        <taxon>eudicotyledons</taxon>
        <taxon>Gunneridae</taxon>
        <taxon>Pentapetalae</taxon>
        <taxon>Caryophyllales</taxon>
        <taxon>Chenopodiaceae</taxon>
        <taxon>Chenopodioideae</taxon>
        <taxon>Anserineae</taxon>
        <taxon>Spinacia</taxon>
    </lineage>
</organism>
<dbReference type="GeneID" id="110802485"/>
<dbReference type="InterPro" id="IPR005299">
    <property type="entry name" value="MeTrfase_7"/>
</dbReference>
<evidence type="ECO:0000256" key="4">
    <source>
        <dbReference type="ARBA" id="ARBA00022842"/>
    </source>
</evidence>
<evidence type="ECO:0000256" key="1">
    <source>
        <dbReference type="ARBA" id="ARBA00022603"/>
    </source>
</evidence>
<gene>
    <name evidence="6" type="primary">LOC110802485</name>
</gene>
<dbReference type="OrthoDB" id="1523883at2759"/>
<dbReference type="Gene3D" id="1.10.1200.270">
    <property type="entry name" value="Methyltransferase, alpha-helical capping domain"/>
    <property type="match status" value="1"/>
</dbReference>
<dbReference type="InterPro" id="IPR042086">
    <property type="entry name" value="MeTrfase_capping"/>
</dbReference>
<evidence type="ECO:0000256" key="3">
    <source>
        <dbReference type="ARBA" id="ARBA00022723"/>
    </source>
</evidence>
<evidence type="ECO:0000313" key="6">
    <source>
        <dbReference type="RefSeq" id="XP_021863682.1"/>
    </source>
</evidence>
<accession>A0A9R0J919</accession>
<dbReference type="RefSeq" id="XP_021863682.1">
    <property type="nucleotide sequence ID" value="XM_022007990.2"/>
</dbReference>
<dbReference type="GO" id="GO:0046872">
    <property type="term" value="F:metal ion binding"/>
    <property type="evidence" value="ECO:0007669"/>
    <property type="project" value="UniProtKB-KW"/>
</dbReference>
<dbReference type="InterPro" id="IPR029063">
    <property type="entry name" value="SAM-dependent_MTases_sf"/>
</dbReference>
<dbReference type="KEGG" id="soe:110802485"/>
<dbReference type="PANTHER" id="PTHR31009">
    <property type="entry name" value="S-ADENOSYL-L-METHIONINE:CARBOXYL METHYLTRANSFERASE FAMILY PROTEIN"/>
    <property type="match status" value="1"/>
</dbReference>
<evidence type="ECO:0000313" key="5">
    <source>
        <dbReference type="Proteomes" id="UP000813463"/>
    </source>
</evidence>